<evidence type="ECO:0000256" key="1">
    <source>
        <dbReference type="ARBA" id="ARBA00004162"/>
    </source>
</evidence>
<gene>
    <name evidence="10" type="ORF">GCM10022378_17230</name>
</gene>
<organism evidence="10 11">
    <name type="scientific">Salinicoccus jeotgali</name>
    <dbReference type="NCBI Taxonomy" id="381634"/>
    <lineage>
        <taxon>Bacteria</taxon>
        <taxon>Bacillati</taxon>
        <taxon>Bacillota</taxon>
        <taxon>Bacilli</taxon>
        <taxon>Bacillales</taxon>
        <taxon>Staphylococcaceae</taxon>
        <taxon>Salinicoccus</taxon>
    </lineage>
</organism>
<dbReference type="Pfam" id="PF13365">
    <property type="entry name" value="Trypsin_2"/>
    <property type="match status" value="1"/>
</dbReference>
<dbReference type="InterPro" id="IPR051201">
    <property type="entry name" value="Chloro_Bact_Ser_Proteases"/>
</dbReference>
<comment type="similarity">
    <text evidence="2">Belongs to the peptidase S1C family.</text>
</comment>
<dbReference type="PANTHER" id="PTHR43343:SF3">
    <property type="entry name" value="PROTEASE DO-LIKE 8, CHLOROPLASTIC"/>
    <property type="match status" value="1"/>
</dbReference>
<evidence type="ECO:0000256" key="3">
    <source>
        <dbReference type="ARBA" id="ARBA00021768"/>
    </source>
</evidence>
<dbReference type="InterPro" id="IPR043504">
    <property type="entry name" value="Peptidase_S1_PA_chymotrypsin"/>
</dbReference>
<dbReference type="SUPFAM" id="SSF50156">
    <property type="entry name" value="PDZ domain-like"/>
    <property type="match status" value="1"/>
</dbReference>
<evidence type="ECO:0000256" key="4">
    <source>
        <dbReference type="ARBA" id="ARBA00022670"/>
    </source>
</evidence>
<dbReference type="Gene3D" id="2.40.10.10">
    <property type="entry name" value="Trypsin-like serine proteases"/>
    <property type="match status" value="2"/>
</dbReference>
<keyword evidence="6" id="KW-0720">Serine protease</keyword>
<dbReference type="InterPro" id="IPR001478">
    <property type="entry name" value="PDZ"/>
</dbReference>
<proteinExistence type="inferred from homology"/>
<protein>
    <recommendedName>
        <fullName evidence="3">Serine protease HtrA-like</fullName>
    </recommendedName>
</protein>
<dbReference type="InterPro" id="IPR001940">
    <property type="entry name" value="Peptidase_S1C"/>
</dbReference>
<evidence type="ECO:0000313" key="10">
    <source>
        <dbReference type="EMBL" id="GAA3729183.1"/>
    </source>
</evidence>
<comment type="caution">
    <text evidence="10">The sequence shown here is derived from an EMBL/GenBank/DDBJ whole genome shotgun (WGS) entry which is preliminary data.</text>
</comment>
<dbReference type="InterPro" id="IPR036034">
    <property type="entry name" value="PDZ_sf"/>
</dbReference>
<evidence type="ECO:0000259" key="9">
    <source>
        <dbReference type="PROSITE" id="PS50106"/>
    </source>
</evidence>
<feature type="domain" description="PDZ" evidence="9">
    <location>
        <begin position="443"/>
        <end position="521"/>
    </location>
</feature>
<dbReference type="RefSeq" id="WP_344703482.1">
    <property type="nucleotide sequence ID" value="NZ_BAABCK010000061.1"/>
</dbReference>
<keyword evidence="11" id="KW-1185">Reference proteome</keyword>
<evidence type="ECO:0000256" key="8">
    <source>
        <dbReference type="SAM" id="Phobius"/>
    </source>
</evidence>
<evidence type="ECO:0000256" key="6">
    <source>
        <dbReference type="ARBA" id="ARBA00022825"/>
    </source>
</evidence>
<evidence type="ECO:0000313" key="11">
    <source>
        <dbReference type="Proteomes" id="UP001500920"/>
    </source>
</evidence>
<keyword evidence="4" id="KW-0645">Protease</keyword>
<keyword evidence="8" id="KW-1133">Transmembrane helix</keyword>
<dbReference type="InterPro" id="IPR009003">
    <property type="entry name" value="Peptidase_S1_PA"/>
</dbReference>
<feature type="transmembrane region" description="Helical" evidence="8">
    <location>
        <begin position="168"/>
        <end position="190"/>
    </location>
</feature>
<dbReference type="Pfam" id="PF13180">
    <property type="entry name" value="PDZ_2"/>
    <property type="match status" value="1"/>
</dbReference>
<reference evidence="11" key="1">
    <citation type="journal article" date="2019" name="Int. J. Syst. Evol. Microbiol.">
        <title>The Global Catalogue of Microorganisms (GCM) 10K type strain sequencing project: providing services to taxonomists for standard genome sequencing and annotation.</title>
        <authorList>
            <consortium name="The Broad Institute Genomics Platform"/>
            <consortium name="The Broad Institute Genome Sequencing Center for Infectious Disease"/>
            <person name="Wu L."/>
            <person name="Ma J."/>
        </authorList>
    </citation>
    <scope>NUCLEOTIDE SEQUENCE [LARGE SCALE GENOMIC DNA]</scope>
    <source>
        <strain evidence="11">JCM 16981</strain>
    </source>
</reference>
<accession>A0ABP7F0T9</accession>
<dbReference type="EMBL" id="BAABCK010000061">
    <property type="protein sequence ID" value="GAA3729183.1"/>
    <property type="molecule type" value="Genomic_DNA"/>
</dbReference>
<keyword evidence="8" id="KW-0472">Membrane</keyword>
<sequence length="556" mass="59153">MDKSRKHIIPKDRYRRKRRTFNAGGGRDEEKQTGQAEGQTEDHKDTVEYKGPNPHDYGSDGSTEDMQGRRENMGDTMHMAPSGGYAKTNSARQERGEDAGSEEAYTDPDSRDHAADGISADAKNGPENMGDTMHMAPEPGPAGSAAPEERRGGGGGGRKGRRGGCLSTILLPLIAGLIGALIALALFSAFTDDTNQDEAAEGVSGNGQDEQGEEGDQQGGDDSGDAEVSGTTAAIQKARKSVVSIVNLQKIDEILPGLEQQTDSEPEEAGTGSGVIYKLTEEDAYVVTNNHVVDGAQELEVTLENGTQKSAEIVGTDLWTDLAVLRMDRGEIENAIEFGDSSDLQVGETAIAIGSPLGQAFSGSVSQGIISGLDRSVPVDIDNDGNYDWEANVLQTDAAINPGNSGGALVDQSGNLIGINSMKISMPTVEGIGFAIPVNEVQEIATQLEEQGEISRPFLGVLLQDLYTVPAEVLVNEMNLPDDVESGVIISNVEDGSPADAGGLKQFDVIVSFDGNEIANMIELRKYLYYEKEQGEEMTVGYYRNGNLQETTVTLE</sequence>
<name>A0ABP7F0T9_9STAP</name>
<feature type="region of interest" description="Disordered" evidence="7">
    <location>
        <begin position="197"/>
        <end position="232"/>
    </location>
</feature>
<dbReference type="PROSITE" id="PS50106">
    <property type="entry name" value="PDZ"/>
    <property type="match status" value="1"/>
</dbReference>
<dbReference type="Gene3D" id="2.30.42.10">
    <property type="match status" value="1"/>
</dbReference>
<dbReference type="PRINTS" id="PR00834">
    <property type="entry name" value="PROTEASES2C"/>
</dbReference>
<feature type="compositionally biased region" description="Basic residues" evidence="7">
    <location>
        <begin position="1"/>
        <end position="20"/>
    </location>
</feature>
<keyword evidence="5" id="KW-0378">Hydrolase</keyword>
<feature type="region of interest" description="Disordered" evidence="7">
    <location>
        <begin position="1"/>
        <end position="162"/>
    </location>
</feature>
<keyword evidence="8" id="KW-0812">Transmembrane</keyword>
<evidence type="ECO:0000256" key="7">
    <source>
        <dbReference type="SAM" id="MobiDB-lite"/>
    </source>
</evidence>
<evidence type="ECO:0000256" key="2">
    <source>
        <dbReference type="ARBA" id="ARBA00010541"/>
    </source>
</evidence>
<dbReference type="SUPFAM" id="SSF50494">
    <property type="entry name" value="Trypsin-like serine proteases"/>
    <property type="match status" value="1"/>
</dbReference>
<dbReference type="Proteomes" id="UP001500920">
    <property type="component" value="Unassembled WGS sequence"/>
</dbReference>
<comment type="subcellular location">
    <subcellularLocation>
        <location evidence="1">Cell membrane</location>
        <topology evidence="1">Single-pass membrane protein</topology>
    </subcellularLocation>
</comment>
<evidence type="ECO:0000256" key="5">
    <source>
        <dbReference type="ARBA" id="ARBA00022801"/>
    </source>
</evidence>
<dbReference type="SMART" id="SM00228">
    <property type="entry name" value="PDZ"/>
    <property type="match status" value="1"/>
</dbReference>
<dbReference type="PANTHER" id="PTHR43343">
    <property type="entry name" value="PEPTIDASE S12"/>
    <property type="match status" value="1"/>
</dbReference>